<feature type="domain" description="RNA-binding S4" evidence="8">
    <location>
        <begin position="37"/>
        <end position="102"/>
    </location>
</feature>
<organism evidence="9 10">
    <name type="scientific">Stygiolobus caldivivus</name>
    <dbReference type="NCBI Taxonomy" id="2824673"/>
    <lineage>
        <taxon>Archaea</taxon>
        <taxon>Thermoproteota</taxon>
        <taxon>Thermoprotei</taxon>
        <taxon>Sulfolobales</taxon>
        <taxon>Sulfolobaceae</taxon>
        <taxon>Stygiolobus</taxon>
    </lineage>
</organism>
<evidence type="ECO:0000313" key="9">
    <source>
        <dbReference type="EMBL" id="BCU70649.1"/>
    </source>
</evidence>
<dbReference type="FunFam" id="3.10.290.10:FF:000002">
    <property type="entry name" value="40S ribosomal protein S4"/>
    <property type="match status" value="1"/>
</dbReference>
<dbReference type="Pfam" id="PF01479">
    <property type="entry name" value="S4"/>
    <property type="match status" value="1"/>
</dbReference>
<dbReference type="InterPro" id="IPR000876">
    <property type="entry name" value="Ribosomal_eS4"/>
</dbReference>
<evidence type="ECO:0000313" key="10">
    <source>
        <dbReference type="Proteomes" id="UP000825123"/>
    </source>
</evidence>
<evidence type="ECO:0000256" key="1">
    <source>
        <dbReference type="ARBA" id="ARBA00007500"/>
    </source>
</evidence>
<sequence>MVHITRFEAPWFLKAPKKAYKWIIRASAGPHKLSESIPLAILLKYYLKVAETTREAKRIIFDGKVSVDGRVRRDYKYPVGLMDVVEIPSADIRVRVVPNNVRFLDVVNITKEDARYKFVRILNKTTQKSGSMQLNLEDGRNILIPKDKVNDYNFMTLDTLKIELPTQNIVKSYSVKEGNYAIITGGKNVGTIGKIKNIQWAKYKKRVYSIITLEVNNTTYETNLLNVMALGESELDPNVGVKL</sequence>
<keyword evidence="2" id="KW-0699">rRNA-binding</keyword>
<keyword evidence="4 7" id="KW-0689">Ribosomal protein</keyword>
<dbReference type="SMART" id="SM00363">
    <property type="entry name" value="S4"/>
    <property type="match status" value="1"/>
</dbReference>
<dbReference type="GO" id="GO:0019843">
    <property type="term" value="F:rRNA binding"/>
    <property type="evidence" value="ECO:0007669"/>
    <property type="project" value="UniProtKB-KW"/>
</dbReference>
<dbReference type="Gene3D" id="2.40.50.740">
    <property type="match status" value="1"/>
</dbReference>
<protein>
    <recommendedName>
        <fullName evidence="6 7">Small ribosomal subunit protein eS4</fullName>
    </recommendedName>
</protein>
<dbReference type="PIRSF" id="PIRSF002116">
    <property type="entry name" value="Ribosomal_S4"/>
    <property type="match status" value="1"/>
</dbReference>
<dbReference type="InterPro" id="IPR002942">
    <property type="entry name" value="S4_RNA-bd"/>
</dbReference>
<gene>
    <name evidence="7" type="primary">rps4e</name>
    <name evidence="9" type="ORF">KN1_19460</name>
</gene>
<evidence type="ECO:0000256" key="5">
    <source>
        <dbReference type="ARBA" id="ARBA00023274"/>
    </source>
</evidence>
<dbReference type="AlphaFoldDB" id="A0A8D5ZII6"/>
<dbReference type="Pfam" id="PF00900">
    <property type="entry name" value="Ribosomal_S4e"/>
    <property type="match status" value="1"/>
</dbReference>
<evidence type="ECO:0000256" key="6">
    <source>
        <dbReference type="ARBA" id="ARBA00035272"/>
    </source>
</evidence>
<dbReference type="InterPro" id="IPR038237">
    <property type="entry name" value="Ribosomal_eS4_central_sf"/>
</dbReference>
<evidence type="ECO:0000256" key="7">
    <source>
        <dbReference type="HAMAP-Rule" id="MF_00485"/>
    </source>
</evidence>
<dbReference type="GO" id="GO:0022627">
    <property type="term" value="C:cytosolic small ribosomal subunit"/>
    <property type="evidence" value="ECO:0007669"/>
    <property type="project" value="TreeGrafter"/>
</dbReference>
<dbReference type="NCBIfam" id="NF003312">
    <property type="entry name" value="PRK04313.1"/>
    <property type="match status" value="1"/>
</dbReference>
<dbReference type="GeneID" id="66163677"/>
<dbReference type="GO" id="GO:0003735">
    <property type="term" value="F:structural constituent of ribosome"/>
    <property type="evidence" value="ECO:0007669"/>
    <property type="project" value="InterPro"/>
</dbReference>
<dbReference type="HAMAP" id="MF_00485">
    <property type="entry name" value="Ribosomal_eS4"/>
    <property type="match status" value="1"/>
</dbReference>
<evidence type="ECO:0000259" key="8">
    <source>
        <dbReference type="SMART" id="SM00363"/>
    </source>
</evidence>
<keyword evidence="3 7" id="KW-0694">RNA-binding</keyword>
<dbReference type="InterPro" id="IPR013845">
    <property type="entry name" value="Ribosomal_eS4_central_region"/>
</dbReference>
<dbReference type="PANTHER" id="PTHR11581:SF0">
    <property type="entry name" value="SMALL RIBOSOMAL SUBUNIT PROTEIN ES4"/>
    <property type="match status" value="1"/>
</dbReference>
<dbReference type="PROSITE" id="PS50889">
    <property type="entry name" value="S4"/>
    <property type="match status" value="1"/>
</dbReference>
<dbReference type="CDD" id="cd06087">
    <property type="entry name" value="KOW_RPS4"/>
    <property type="match status" value="1"/>
</dbReference>
<evidence type="ECO:0000256" key="2">
    <source>
        <dbReference type="ARBA" id="ARBA00022730"/>
    </source>
</evidence>
<comment type="similarity">
    <text evidence="1 7">Belongs to the eukaryotic ribosomal protein eS4 family.</text>
</comment>
<dbReference type="SUPFAM" id="SSF55174">
    <property type="entry name" value="Alpha-L RNA-binding motif"/>
    <property type="match status" value="1"/>
</dbReference>
<reference evidence="9 10" key="1">
    <citation type="submission" date="2021-04" db="EMBL/GenBank/DDBJ databases">
        <title>Complete genome sequence of Stygiolobus sp. KN-1.</title>
        <authorList>
            <person name="Nakamura K."/>
            <person name="Sakai H."/>
            <person name="Kurosawa N."/>
        </authorList>
    </citation>
    <scope>NUCLEOTIDE SEQUENCE [LARGE SCALE GENOMIC DNA]</scope>
    <source>
        <strain evidence="9 10">KN-1</strain>
    </source>
</reference>
<keyword evidence="5 7" id="KW-0687">Ribonucleoprotein</keyword>
<evidence type="ECO:0000256" key="3">
    <source>
        <dbReference type="ARBA" id="ARBA00022884"/>
    </source>
</evidence>
<keyword evidence="10" id="KW-1185">Reference proteome</keyword>
<dbReference type="Proteomes" id="UP000825123">
    <property type="component" value="Chromosome"/>
</dbReference>
<dbReference type="CDD" id="cd00165">
    <property type="entry name" value="S4"/>
    <property type="match status" value="1"/>
</dbReference>
<name>A0A8D5ZII6_9CREN</name>
<dbReference type="GO" id="GO:0006412">
    <property type="term" value="P:translation"/>
    <property type="evidence" value="ECO:0007669"/>
    <property type="project" value="UniProtKB-UniRule"/>
</dbReference>
<dbReference type="PANTHER" id="PTHR11581">
    <property type="entry name" value="30S/40S RIBOSOMAL PROTEIN S4"/>
    <property type="match status" value="1"/>
</dbReference>
<dbReference type="InterPro" id="IPR014722">
    <property type="entry name" value="Rib_uL2_dom2"/>
</dbReference>
<dbReference type="InterPro" id="IPR036986">
    <property type="entry name" value="S4_RNA-bd_sf"/>
</dbReference>
<accession>A0A8D5ZII6</accession>
<dbReference type="Gene3D" id="3.10.290.10">
    <property type="entry name" value="RNA-binding S4 domain"/>
    <property type="match status" value="1"/>
</dbReference>
<proteinExistence type="inferred from homology"/>
<evidence type="ECO:0000256" key="4">
    <source>
        <dbReference type="ARBA" id="ARBA00022980"/>
    </source>
</evidence>
<dbReference type="Gene3D" id="2.30.30.30">
    <property type="match status" value="1"/>
</dbReference>
<dbReference type="KEGG" id="csty:KN1_19460"/>
<dbReference type="RefSeq" id="WP_221287332.1">
    <property type="nucleotide sequence ID" value="NZ_AP024597.1"/>
</dbReference>
<dbReference type="EMBL" id="AP024597">
    <property type="protein sequence ID" value="BCU70649.1"/>
    <property type="molecule type" value="Genomic_DNA"/>
</dbReference>
<dbReference type="InterPro" id="IPR041982">
    <property type="entry name" value="Ribosomal_eS4_KOW"/>
</dbReference>